<protein>
    <submittedName>
        <fullName evidence="1">Uncharacterized protein</fullName>
    </submittedName>
</protein>
<accession>A0ABP8J698</accession>
<reference evidence="2" key="1">
    <citation type="journal article" date="2019" name="Int. J. Syst. Evol. Microbiol.">
        <title>The Global Catalogue of Microorganisms (GCM) 10K type strain sequencing project: providing services to taxonomists for standard genome sequencing and annotation.</title>
        <authorList>
            <consortium name="The Broad Institute Genomics Platform"/>
            <consortium name="The Broad Institute Genome Sequencing Center for Infectious Disease"/>
            <person name="Wu L."/>
            <person name="Ma J."/>
        </authorList>
    </citation>
    <scope>NUCLEOTIDE SEQUENCE [LARGE SCALE GENOMIC DNA]</scope>
    <source>
        <strain evidence="2">JCM 17688</strain>
    </source>
</reference>
<comment type="caution">
    <text evidence="1">The sequence shown here is derived from an EMBL/GenBank/DDBJ whole genome shotgun (WGS) entry which is preliminary data.</text>
</comment>
<evidence type="ECO:0000313" key="2">
    <source>
        <dbReference type="Proteomes" id="UP001500635"/>
    </source>
</evidence>
<proteinExistence type="predicted"/>
<organism evidence="1 2">
    <name type="scientific">Tsukamurella soli</name>
    <dbReference type="NCBI Taxonomy" id="644556"/>
    <lineage>
        <taxon>Bacteria</taxon>
        <taxon>Bacillati</taxon>
        <taxon>Actinomycetota</taxon>
        <taxon>Actinomycetes</taxon>
        <taxon>Mycobacteriales</taxon>
        <taxon>Tsukamurellaceae</taxon>
        <taxon>Tsukamurella</taxon>
    </lineage>
</organism>
<gene>
    <name evidence="1" type="ORF">GCM10023147_07430</name>
</gene>
<dbReference type="EMBL" id="BAABFR010000007">
    <property type="protein sequence ID" value="GAA4385555.1"/>
    <property type="molecule type" value="Genomic_DNA"/>
</dbReference>
<evidence type="ECO:0000313" key="1">
    <source>
        <dbReference type="EMBL" id="GAA4385555.1"/>
    </source>
</evidence>
<keyword evidence="2" id="KW-1185">Reference proteome</keyword>
<sequence>MRRTITLGTQLTTTLRTGHRVRCKVTAIRNAPFCYVELKPLAGGERRAVPLRVAEMLLREEICAPLVPSLQHADTVGRQD</sequence>
<dbReference type="Proteomes" id="UP001500635">
    <property type="component" value="Unassembled WGS sequence"/>
</dbReference>
<name>A0ABP8J698_9ACTN</name>